<proteinExistence type="predicted"/>
<dbReference type="Proteomes" id="UP000607653">
    <property type="component" value="Unassembled WGS sequence"/>
</dbReference>
<evidence type="ECO:0000313" key="2">
    <source>
        <dbReference type="Proteomes" id="UP000607653"/>
    </source>
</evidence>
<comment type="caution">
    <text evidence="1">The sequence shown here is derived from an EMBL/GenBank/DDBJ whole genome shotgun (WGS) entry which is preliminary data.</text>
</comment>
<organism evidence="1 2">
    <name type="scientific">Nelumbo nucifera</name>
    <name type="common">Sacred lotus</name>
    <dbReference type="NCBI Taxonomy" id="4432"/>
    <lineage>
        <taxon>Eukaryota</taxon>
        <taxon>Viridiplantae</taxon>
        <taxon>Streptophyta</taxon>
        <taxon>Embryophyta</taxon>
        <taxon>Tracheophyta</taxon>
        <taxon>Spermatophyta</taxon>
        <taxon>Magnoliopsida</taxon>
        <taxon>Proteales</taxon>
        <taxon>Nelumbonaceae</taxon>
        <taxon>Nelumbo</taxon>
    </lineage>
</organism>
<reference evidence="1 2" key="1">
    <citation type="journal article" date="2020" name="Mol. Biol. Evol.">
        <title>Distinct Expression and Methylation Patterns for Genes with Different Fates following a Single Whole-Genome Duplication in Flowering Plants.</title>
        <authorList>
            <person name="Shi T."/>
            <person name="Rahmani R.S."/>
            <person name="Gugger P.F."/>
            <person name="Wang M."/>
            <person name="Li H."/>
            <person name="Zhang Y."/>
            <person name="Li Z."/>
            <person name="Wang Q."/>
            <person name="Van de Peer Y."/>
            <person name="Marchal K."/>
            <person name="Chen J."/>
        </authorList>
    </citation>
    <scope>NUCLEOTIDE SEQUENCE [LARGE SCALE GENOMIC DNA]</scope>
    <source>
        <tissue evidence="1">Leaf</tissue>
    </source>
</reference>
<sequence length="79" mass="8794">MLRAKEIFRTSKLLQSNGSFCSLSLARKVRANDTIDFMAGISKEGLLTSRITPGKLINNRLCRRIIGLESCPSKGCFLF</sequence>
<keyword evidence="2" id="KW-1185">Reference proteome</keyword>
<accession>A0A822ZVQ6</accession>
<gene>
    <name evidence="1" type="ORF">HUJ06_016903</name>
</gene>
<protein>
    <submittedName>
        <fullName evidence="1">Uncharacterized protein</fullName>
    </submittedName>
</protein>
<name>A0A822ZVQ6_NELNU</name>
<dbReference type="AlphaFoldDB" id="A0A822ZVQ6"/>
<dbReference type="EMBL" id="DUZY01000008">
    <property type="protein sequence ID" value="DAD46966.1"/>
    <property type="molecule type" value="Genomic_DNA"/>
</dbReference>
<evidence type="ECO:0000313" key="1">
    <source>
        <dbReference type="EMBL" id="DAD46966.1"/>
    </source>
</evidence>